<proteinExistence type="predicted"/>
<sequence>MESHVESELAHVFVNFSKRTIKVVDDEGYDKTINWKWDKEGSEGFSETVKDIEDILDSDMITYCYAVT</sequence>
<dbReference type="OrthoDB" id="25098at10239"/>
<reference evidence="1 2" key="1">
    <citation type="journal article" date="2010" name="Environ. Microbiol.">
        <title>Genomic analysis of oceanic cyanobacterial myoviruses compared with T4-like myoviruses from diverse hosts and environments.</title>
        <authorList>
            <person name="Sullivan M.B."/>
            <person name="Huang K.H."/>
            <person name="Ignacio-Espinoza J.C."/>
            <person name="Berlin A.M."/>
            <person name="Kelly L."/>
            <person name="Weigele P.R."/>
            <person name="DeFrancesco A.S."/>
            <person name="Kern S.E."/>
            <person name="Thompson L.R."/>
            <person name="Young S."/>
            <person name="Yandava C."/>
            <person name="Fu R."/>
            <person name="Krastins B."/>
            <person name="Chase M."/>
            <person name="Sarracino D."/>
            <person name="Osburne M.S."/>
            <person name="Henn M.R."/>
            <person name="Chisholm S.W."/>
        </authorList>
    </citation>
    <scope>NUCLEOTIDE SEQUENCE [LARGE SCALE GENOMIC DNA]</scope>
    <source>
        <strain evidence="1">NATL1A-15</strain>
    </source>
</reference>
<accession>E3SP24</accession>
<dbReference type="GeneID" id="10329586"/>
<dbReference type="RefSeq" id="YP_004324850.1">
    <property type="nucleotide sequence ID" value="NC_015290.1"/>
</dbReference>
<keyword evidence="2" id="KW-1185">Reference proteome</keyword>
<dbReference type="Proteomes" id="UP000006532">
    <property type="component" value="Segment"/>
</dbReference>
<dbReference type="InterPro" id="IPR055718">
    <property type="entry name" value="DUF7294"/>
</dbReference>
<evidence type="ECO:0000313" key="1">
    <source>
        <dbReference type="EMBL" id="ADO99084.1"/>
    </source>
</evidence>
<dbReference type="Pfam" id="PF23966">
    <property type="entry name" value="DUF7294"/>
    <property type="match status" value="1"/>
</dbReference>
<protein>
    <submittedName>
        <fullName evidence="1">Uncharacterized protein</fullName>
    </submittedName>
</protein>
<dbReference type="KEGG" id="vg:10329586"/>
<name>E3SP24_9CAUD</name>
<dbReference type="EMBL" id="GU071103">
    <property type="protein sequence ID" value="ADO99084.1"/>
    <property type="molecule type" value="Genomic_DNA"/>
</dbReference>
<organism evidence="1 2">
    <name type="scientific">Prochlorococcus phage P-SSM7</name>
    <dbReference type="NCBI Taxonomy" id="445688"/>
    <lineage>
        <taxon>Viruses</taxon>
        <taxon>Duplodnaviria</taxon>
        <taxon>Heunggongvirae</taxon>
        <taxon>Uroviricota</taxon>
        <taxon>Caudoviricetes</taxon>
        <taxon>Pantevenvirales</taxon>
        <taxon>Kyanoviridae</taxon>
        <taxon>Palaemonvirus</taxon>
        <taxon>Palaemonvirus pssm7</taxon>
    </lineage>
</organism>
<gene>
    <name evidence="1" type="ORF">PSSM7_019</name>
</gene>
<evidence type="ECO:0000313" key="2">
    <source>
        <dbReference type="Proteomes" id="UP000006532"/>
    </source>
</evidence>